<dbReference type="Gene3D" id="3.30.1460.30">
    <property type="entry name" value="YgaC/TfoX-N like chaperone"/>
    <property type="match status" value="1"/>
</dbReference>
<dbReference type="Proteomes" id="UP000293347">
    <property type="component" value="Unassembled WGS sequence"/>
</dbReference>
<keyword evidence="3" id="KW-1185">Reference proteome</keyword>
<dbReference type="EMBL" id="SJSL01000002">
    <property type="protein sequence ID" value="TCD01205.1"/>
    <property type="molecule type" value="Genomic_DNA"/>
</dbReference>
<feature type="domain" description="TfoX N-terminal" evidence="1">
    <location>
        <begin position="28"/>
        <end position="111"/>
    </location>
</feature>
<gene>
    <name evidence="2" type="ORF">EZ437_10615</name>
</gene>
<dbReference type="OrthoDB" id="214902at2"/>
<name>A0A4R0NPQ1_9SPHI</name>
<evidence type="ECO:0000313" key="3">
    <source>
        <dbReference type="Proteomes" id="UP000293347"/>
    </source>
</evidence>
<comment type="caution">
    <text evidence="2">The sequence shown here is derived from an EMBL/GenBank/DDBJ whole genome shotgun (WGS) entry which is preliminary data.</text>
</comment>
<evidence type="ECO:0000259" key="1">
    <source>
        <dbReference type="Pfam" id="PF04993"/>
    </source>
</evidence>
<evidence type="ECO:0000313" key="2">
    <source>
        <dbReference type="EMBL" id="TCD01205.1"/>
    </source>
</evidence>
<organism evidence="2 3">
    <name type="scientific">Pedobacter psychroterrae</name>
    <dbReference type="NCBI Taxonomy" id="2530453"/>
    <lineage>
        <taxon>Bacteria</taxon>
        <taxon>Pseudomonadati</taxon>
        <taxon>Bacteroidota</taxon>
        <taxon>Sphingobacteriia</taxon>
        <taxon>Sphingobacteriales</taxon>
        <taxon>Sphingobacteriaceae</taxon>
        <taxon>Pedobacter</taxon>
    </lineage>
</organism>
<reference evidence="2 3" key="1">
    <citation type="submission" date="2019-02" db="EMBL/GenBank/DDBJ databases">
        <title>Pedobacter sp. RP-1-14 sp. nov., isolated from Arctic soil.</title>
        <authorList>
            <person name="Dahal R.H."/>
        </authorList>
    </citation>
    <scope>NUCLEOTIDE SEQUENCE [LARGE SCALE GENOMIC DNA]</scope>
    <source>
        <strain evidence="2 3">RP-1-14</strain>
    </source>
</reference>
<dbReference type="SUPFAM" id="SSF159894">
    <property type="entry name" value="YgaC/TfoX-N like"/>
    <property type="match status" value="1"/>
</dbReference>
<sequence length="122" mass="13863">MCNLVESMKRVINEQVGDQIREMLVNEPDVEEKTMFSGHCFLVNGKLCVCVNQEDLLCRIGHDRVVEELENGNARQMLMNGRASKDFVYVALADITGGRQLAYWIDLCLQFNPQAKAAKKKK</sequence>
<dbReference type="InterPro" id="IPR007076">
    <property type="entry name" value="TfoX_N"/>
</dbReference>
<dbReference type="AlphaFoldDB" id="A0A4R0NPQ1"/>
<protein>
    <submittedName>
        <fullName evidence="2">TfoX family protein</fullName>
    </submittedName>
</protein>
<accession>A0A4R0NPQ1</accession>
<proteinExistence type="predicted"/>
<dbReference type="Pfam" id="PF04993">
    <property type="entry name" value="TfoX_N"/>
    <property type="match status" value="1"/>
</dbReference>